<feature type="non-terminal residue" evidence="16">
    <location>
        <position position="1"/>
    </location>
</feature>
<evidence type="ECO:0000256" key="12">
    <source>
        <dbReference type="ARBA" id="ARBA00023136"/>
    </source>
</evidence>
<organism evidence="16 17">
    <name type="scientific">Serendipita vermifera MAFF 305830</name>
    <dbReference type="NCBI Taxonomy" id="933852"/>
    <lineage>
        <taxon>Eukaryota</taxon>
        <taxon>Fungi</taxon>
        <taxon>Dikarya</taxon>
        <taxon>Basidiomycota</taxon>
        <taxon>Agaricomycotina</taxon>
        <taxon>Agaricomycetes</taxon>
        <taxon>Sebacinales</taxon>
        <taxon>Serendipitaceae</taxon>
        <taxon>Serendipita</taxon>
    </lineage>
</organism>
<keyword evidence="12" id="KW-0472">Membrane</keyword>
<evidence type="ECO:0000256" key="4">
    <source>
        <dbReference type="ARBA" id="ARBA00011802"/>
    </source>
</evidence>
<dbReference type="HOGENOM" id="CLU_023061_1_1_1"/>
<keyword evidence="13" id="KW-1015">Disulfide bond</keyword>
<protein>
    <recommendedName>
        <fullName evidence="18">Endoplasmic reticulum oxidoreductin 1</fullName>
    </recommendedName>
</protein>
<evidence type="ECO:0000256" key="10">
    <source>
        <dbReference type="ARBA" id="ARBA00022982"/>
    </source>
</evidence>
<dbReference type="InterPro" id="IPR007266">
    <property type="entry name" value="Ero1"/>
</dbReference>
<dbReference type="GO" id="GO:0016972">
    <property type="term" value="F:thiol oxidase activity"/>
    <property type="evidence" value="ECO:0007669"/>
    <property type="project" value="InterPro"/>
</dbReference>
<evidence type="ECO:0000256" key="5">
    <source>
        <dbReference type="ARBA" id="ARBA00022448"/>
    </source>
</evidence>
<keyword evidence="6" id="KW-0285">Flavoprotein</keyword>
<proteinExistence type="inferred from homology"/>
<dbReference type="PANTHER" id="PTHR12613:SF0">
    <property type="entry name" value="ERO1-LIKE PROTEIN"/>
    <property type="match status" value="1"/>
</dbReference>
<dbReference type="Pfam" id="PF04137">
    <property type="entry name" value="ERO1"/>
    <property type="match status" value="1"/>
</dbReference>
<dbReference type="PANTHER" id="PTHR12613">
    <property type="entry name" value="ERO1-RELATED"/>
    <property type="match status" value="1"/>
</dbReference>
<evidence type="ECO:0000256" key="13">
    <source>
        <dbReference type="ARBA" id="ARBA00023157"/>
    </source>
</evidence>
<dbReference type="AlphaFoldDB" id="A0A0C3BGP3"/>
<name>A0A0C3BGP3_SERVB</name>
<sequence length="504" mass="57210">GPIETTLCNYETVESVNDDLFDQLHQLVATPFFRYYKVDLYRDCPFWDDVDKCASRDCIIQGVDESKIPVKWRTATLGKVGQNSLTMKHELPGCYYRDSDYCYQDDLSDGGEYIDLMENPERFTGYSGASARGIWKAIYEENCFGQHQGSIQAETYSPLSLNPLLQLSSLEESEPEGECLEKRVYYKIISGLHASISTHLCAEYLDQKTGQWGPNLECFIERVASHPERLQYIYFNTVILLRAISRIGPYLNAFDICAANVHDERHAEEVVTKEHIRNIVSIADRVGKFDESILFRGENAVLRAEFKEHFRNVSSIMDCVGCARCRLWGKVQIGGLATAMKILFELDEKALDPDVNPQLLSRSEVVALINTAHRFSESLHFTDEFRRLWAIAENREVIIKNVEENIRVCFDLLLISRILTLLQNPPPIVKVPTPSQRIGHSTRPVRIPPTNGSLYDRCVYIAQLSKDGSIECVRTIASYVSAFAKTLASAFTLSGKDGLPREEF</sequence>
<keyword evidence="8" id="KW-0256">Endoplasmic reticulum</keyword>
<comment type="cofactor">
    <cofactor evidence="1">
        <name>FAD</name>
        <dbReference type="ChEBI" id="CHEBI:57692"/>
    </cofactor>
</comment>
<keyword evidence="17" id="KW-1185">Reference proteome</keyword>
<keyword evidence="7" id="KW-0732">Signal</keyword>
<keyword evidence="9" id="KW-0274">FAD</keyword>
<gene>
    <name evidence="16" type="ORF">M408DRAFT_66010</name>
</gene>
<dbReference type="GO" id="GO:0034975">
    <property type="term" value="P:protein folding in endoplasmic reticulum"/>
    <property type="evidence" value="ECO:0007669"/>
    <property type="project" value="InterPro"/>
</dbReference>
<keyword evidence="11" id="KW-0560">Oxidoreductase</keyword>
<dbReference type="InterPro" id="IPR037192">
    <property type="entry name" value="ERO1-like_sf"/>
</dbReference>
<dbReference type="SUPFAM" id="SSF110019">
    <property type="entry name" value="ERO1-like"/>
    <property type="match status" value="1"/>
</dbReference>
<evidence type="ECO:0000313" key="17">
    <source>
        <dbReference type="Proteomes" id="UP000054097"/>
    </source>
</evidence>
<dbReference type="GO" id="GO:0071949">
    <property type="term" value="F:FAD binding"/>
    <property type="evidence" value="ECO:0007669"/>
    <property type="project" value="InterPro"/>
</dbReference>
<evidence type="ECO:0000313" key="16">
    <source>
        <dbReference type="EMBL" id="KIM30616.1"/>
    </source>
</evidence>
<evidence type="ECO:0000256" key="9">
    <source>
        <dbReference type="ARBA" id="ARBA00022827"/>
    </source>
</evidence>
<dbReference type="STRING" id="933852.A0A0C3BGP3"/>
<evidence type="ECO:0000256" key="11">
    <source>
        <dbReference type="ARBA" id="ARBA00023002"/>
    </source>
</evidence>
<evidence type="ECO:0000256" key="6">
    <source>
        <dbReference type="ARBA" id="ARBA00022630"/>
    </source>
</evidence>
<dbReference type="OrthoDB" id="269384at2759"/>
<dbReference type="GO" id="GO:0005789">
    <property type="term" value="C:endoplasmic reticulum membrane"/>
    <property type="evidence" value="ECO:0007669"/>
    <property type="project" value="UniProtKB-SubCell"/>
</dbReference>
<evidence type="ECO:0000256" key="14">
    <source>
        <dbReference type="ARBA" id="ARBA00023180"/>
    </source>
</evidence>
<accession>A0A0C3BGP3</accession>
<comment type="similarity">
    <text evidence="3">Belongs to the EROs family.</text>
</comment>
<evidence type="ECO:0000256" key="3">
    <source>
        <dbReference type="ARBA" id="ARBA00008277"/>
    </source>
</evidence>
<dbReference type="EMBL" id="KN824284">
    <property type="protein sequence ID" value="KIM30616.1"/>
    <property type="molecule type" value="Genomic_DNA"/>
</dbReference>
<dbReference type="Proteomes" id="UP000054097">
    <property type="component" value="Unassembled WGS sequence"/>
</dbReference>
<keyword evidence="14" id="KW-0325">Glycoprotein</keyword>
<evidence type="ECO:0000256" key="2">
    <source>
        <dbReference type="ARBA" id="ARBA00004367"/>
    </source>
</evidence>
<keyword evidence="15" id="KW-0676">Redox-active center</keyword>
<evidence type="ECO:0000256" key="1">
    <source>
        <dbReference type="ARBA" id="ARBA00001974"/>
    </source>
</evidence>
<evidence type="ECO:0008006" key="18">
    <source>
        <dbReference type="Google" id="ProtNLM"/>
    </source>
</evidence>
<dbReference type="GO" id="GO:0015035">
    <property type="term" value="F:protein-disulfide reductase activity"/>
    <property type="evidence" value="ECO:0007669"/>
    <property type="project" value="InterPro"/>
</dbReference>
<keyword evidence="10" id="KW-0249">Electron transport</keyword>
<evidence type="ECO:0000256" key="15">
    <source>
        <dbReference type="ARBA" id="ARBA00023284"/>
    </source>
</evidence>
<evidence type="ECO:0000256" key="8">
    <source>
        <dbReference type="ARBA" id="ARBA00022824"/>
    </source>
</evidence>
<reference evidence="17" key="2">
    <citation type="submission" date="2015-01" db="EMBL/GenBank/DDBJ databases">
        <title>Evolutionary Origins and Diversification of the Mycorrhizal Mutualists.</title>
        <authorList>
            <consortium name="DOE Joint Genome Institute"/>
            <consortium name="Mycorrhizal Genomics Consortium"/>
            <person name="Kohler A."/>
            <person name="Kuo A."/>
            <person name="Nagy L.G."/>
            <person name="Floudas D."/>
            <person name="Copeland A."/>
            <person name="Barry K.W."/>
            <person name="Cichocki N."/>
            <person name="Veneault-Fourrey C."/>
            <person name="LaButti K."/>
            <person name="Lindquist E.A."/>
            <person name="Lipzen A."/>
            <person name="Lundell T."/>
            <person name="Morin E."/>
            <person name="Murat C."/>
            <person name="Riley R."/>
            <person name="Ohm R."/>
            <person name="Sun H."/>
            <person name="Tunlid A."/>
            <person name="Henrissat B."/>
            <person name="Grigoriev I.V."/>
            <person name="Hibbett D.S."/>
            <person name="Martin F."/>
        </authorList>
    </citation>
    <scope>NUCLEOTIDE SEQUENCE [LARGE SCALE GENOMIC DNA]</scope>
    <source>
        <strain evidence="17">MAFF 305830</strain>
    </source>
</reference>
<comment type="subunit">
    <text evidence="4">May function both as a monomer and a homodimer.</text>
</comment>
<comment type="subcellular location">
    <subcellularLocation>
        <location evidence="2">Endoplasmic reticulum membrane</location>
        <topology evidence="2">Peripheral membrane protein</topology>
        <orientation evidence="2">Lumenal side</orientation>
    </subcellularLocation>
</comment>
<evidence type="ECO:0000256" key="7">
    <source>
        <dbReference type="ARBA" id="ARBA00022729"/>
    </source>
</evidence>
<keyword evidence="5" id="KW-0813">Transport</keyword>
<reference evidence="16 17" key="1">
    <citation type="submission" date="2014-04" db="EMBL/GenBank/DDBJ databases">
        <authorList>
            <consortium name="DOE Joint Genome Institute"/>
            <person name="Kuo A."/>
            <person name="Zuccaro A."/>
            <person name="Kohler A."/>
            <person name="Nagy L.G."/>
            <person name="Floudas D."/>
            <person name="Copeland A."/>
            <person name="Barry K.W."/>
            <person name="Cichocki N."/>
            <person name="Veneault-Fourrey C."/>
            <person name="LaButti K."/>
            <person name="Lindquist E.A."/>
            <person name="Lipzen A."/>
            <person name="Lundell T."/>
            <person name="Morin E."/>
            <person name="Murat C."/>
            <person name="Sun H."/>
            <person name="Tunlid A."/>
            <person name="Henrissat B."/>
            <person name="Grigoriev I.V."/>
            <person name="Hibbett D.S."/>
            <person name="Martin F."/>
            <person name="Nordberg H.P."/>
            <person name="Cantor M.N."/>
            <person name="Hua S.X."/>
        </authorList>
    </citation>
    <scope>NUCLEOTIDE SEQUENCE [LARGE SCALE GENOMIC DNA]</scope>
    <source>
        <strain evidence="16 17">MAFF 305830</strain>
    </source>
</reference>